<dbReference type="InterPro" id="IPR005537">
    <property type="entry name" value="RAMP_III_fam"/>
</dbReference>
<keyword evidence="1" id="KW-0051">Antiviral defense</keyword>
<evidence type="ECO:0000313" key="4">
    <source>
        <dbReference type="Proteomes" id="UP000277582"/>
    </source>
</evidence>
<proteinExistence type="predicted"/>
<dbReference type="InterPro" id="IPR010172">
    <property type="entry name" value="CRISPR-assoc_prot_TM1791"/>
</dbReference>
<feature type="domain" description="CRISPR type III-associated protein" evidence="2">
    <location>
        <begin position="113"/>
        <end position="246"/>
    </location>
</feature>
<dbReference type="AlphaFoldDB" id="A0A3R9QF36"/>
<keyword evidence="4" id="KW-1185">Reference proteome</keyword>
<evidence type="ECO:0000313" key="3">
    <source>
        <dbReference type="EMBL" id="RSN74971.1"/>
    </source>
</evidence>
<dbReference type="OrthoDB" id="86328at2157"/>
<protein>
    <submittedName>
        <fullName evidence="3">Type III-B CRISPR module RAMP protein Cmr6</fullName>
    </submittedName>
</protein>
<dbReference type="PANTHER" id="PTHR39965:SF1">
    <property type="entry name" value="CRISPR SYSTEM CMR SUBUNIT CMR6"/>
    <property type="match status" value="1"/>
</dbReference>
<dbReference type="EMBL" id="RCOS01000081">
    <property type="protein sequence ID" value="RSN74971.1"/>
    <property type="molecule type" value="Genomic_DNA"/>
</dbReference>
<evidence type="ECO:0000256" key="1">
    <source>
        <dbReference type="ARBA" id="ARBA00023118"/>
    </source>
</evidence>
<gene>
    <name evidence="3" type="primary">cmr6</name>
    <name evidence="3" type="ORF">D6D85_07065</name>
</gene>
<sequence>MIGDEMKLYGIDLKEMLNSCENPILLCRIGLINLAGSQQKEGKKDLLERLIRCVNENFAEVKPLVDSILSSWAEALKQEYGTVIDVIVSTKSRLIVHAKNDSTSLIFEIGTILHPVLGFPFIPGSSIKGSLRSYLTGIKYENVEELLGGASTSISKVLVTDAYPVDAGKKGLLEPDVITPIYKDPREHRASPVPIIYPVVAKGVKFRFFVAIKDKEKDLPKEVGKWVSEVINEGIGGKTTVGYGILGIESAGGVI</sequence>
<reference evidence="3 4" key="1">
    <citation type="submission" date="2018-10" db="EMBL/GenBank/DDBJ databases">
        <title>Co-occurring genomic capacity for anaerobic methane metabolism and dissimilatory sulfite reduction discovered in the Korarchaeota.</title>
        <authorList>
            <person name="Mckay L.J."/>
            <person name="Dlakic M."/>
            <person name="Fields M.W."/>
            <person name="Delmont T.O."/>
            <person name="Eren A.M."/>
            <person name="Jay Z.J."/>
            <person name="Klingelsmith K.B."/>
            <person name="Rusch D.B."/>
            <person name="Inskeep W.P."/>
        </authorList>
    </citation>
    <scope>NUCLEOTIDE SEQUENCE [LARGE SCALE GENOMIC DNA]</scope>
    <source>
        <strain evidence="3 4">MDKW</strain>
    </source>
</reference>
<comment type="caution">
    <text evidence="3">The sequence shown here is derived from an EMBL/GenBank/DDBJ whole genome shotgun (WGS) entry which is preliminary data.</text>
</comment>
<accession>A0A3R9QF36</accession>
<dbReference type="PANTHER" id="PTHR39965">
    <property type="entry name" value="CRISPR SYSTEM CMR SUBUNIT CMR6"/>
    <property type="match status" value="1"/>
</dbReference>
<dbReference type="Proteomes" id="UP000277582">
    <property type="component" value="Unassembled WGS sequence"/>
</dbReference>
<evidence type="ECO:0000259" key="2">
    <source>
        <dbReference type="Pfam" id="PF03787"/>
    </source>
</evidence>
<dbReference type="NCBIfam" id="TIGR01898">
    <property type="entry name" value="cas_TM1791_cmr6"/>
    <property type="match status" value="1"/>
</dbReference>
<name>A0A3R9QF36_9CREN</name>
<dbReference type="GO" id="GO:0051607">
    <property type="term" value="P:defense response to virus"/>
    <property type="evidence" value="ECO:0007669"/>
    <property type="project" value="UniProtKB-KW"/>
</dbReference>
<dbReference type="RefSeq" id="WP_125671319.1">
    <property type="nucleotide sequence ID" value="NZ_RCOS01000081.1"/>
</dbReference>
<dbReference type="Pfam" id="PF03787">
    <property type="entry name" value="RAMPs"/>
    <property type="match status" value="1"/>
</dbReference>
<organism evidence="3 4">
    <name type="scientific">Candidatus Methanodesulfokora washburnensis</name>
    <dbReference type="NCBI Taxonomy" id="2478471"/>
    <lineage>
        <taxon>Archaea</taxon>
        <taxon>Thermoproteota</taxon>
        <taxon>Candidatus Korarchaeia</taxon>
        <taxon>Candidatus Korarchaeia incertae sedis</taxon>
        <taxon>Candidatus Methanodesulfokora</taxon>
    </lineage>
</organism>